<evidence type="ECO:0000256" key="3">
    <source>
        <dbReference type="ARBA" id="ARBA00023295"/>
    </source>
</evidence>
<dbReference type="Pfam" id="PF17137">
    <property type="entry name" value="DUF5110"/>
    <property type="match status" value="1"/>
</dbReference>
<dbReference type="Proteomes" id="UP000579281">
    <property type="component" value="Unassembled WGS sequence"/>
</dbReference>
<dbReference type="Gene3D" id="2.60.40.4040">
    <property type="match status" value="1"/>
</dbReference>
<evidence type="ECO:0000256" key="2">
    <source>
        <dbReference type="ARBA" id="ARBA00022801"/>
    </source>
</evidence>
<feature type="domain" description="DUF5110" evidence="7">
    <location>
        <begin position="645"/>
        <end position="688"/>
    </location>
</feature>
<dbReference type="InterPro" id="IPR048395">
    <property type="entry name" value="Glyco_hydro_31_C"/>
</dbReference>
<feature type="domain" description="Glycosyl hydrolase family 31 C-terminal" evidence="8">
    <location>
        <begin position="537"/>
        <end position="621"/>
    </location>
</feature>
<evidence type="ECO:0000256" key="1">
    <source>
        <dbReference type="ARBA" id="ARBA00007806"/>
    </source>
</evidence>
<dbReference type="AlphaFoldDB" id="A0A841L0B1"/>
<dbReference type="InterPro" id="IPR011013">
    <property type="entry name" value="Gal_mutarotase_sf_dom"/>
</dbReference>
<evidence type="ECO:0000259" key="6">
    <source>
        <dbReference type="Pfam" id="PF13802"/>
    </source>
</evidence>
<dbReference type="GO" id="GO:0004558">
    <property type="term" value="F:alpha-1,4-glucosidase activity"/>
    <property type="evidence" value="ECO:0007669"/>
    <property type="project" value="UniProtKB-EC"/>
</dbReference>
<dbReference type="PROSITE" id="PS00129">
    <property type="entry name" value="GLYCOSYL_HYDROL_F31_1"/>
    <property type="match status" value="1"/>
</dbReference>
<dbReference type="InterPro" id="IPR030458">
    <property type="entry name" value="Glyco_hydro_31_AS"/>
</dbReference>
<name>A0A841L0B1_9FIRM</name>
<dbReference type="InterPro" id="IPR033403">
    <property type="entry name" value="DUF5110"/>
</dbReference>
<comment type="similarity">
    <text evidence="1 4">Belongs to the glycosyl hydrolase 31 family.</text>
</comment>
<dbReference type="SUPFAM" id="SSF51445">
    <property type="entry name" value="(Trans)glycosidases"/>
    <property type="match status" value="1"/>
</dbReference>
<feature type="domain" description="Glycoside hydrolase family 31 TIM barrel" evidence="5">
    <location>
        <begin position="165"/>
        <end position="524"/>
    </location>
</feature>
<evidence type="ECO:0000256" key="4">
    <source>
        <dbReference type="RuleBase" id="RU361185"/>
    </source>
</evidence>
<dbReference type="CDD" id="cd06604">
    <property type="entry name" value="GH31_glucosidase_II_MalA"/>
    <property type="match status" value="1"/>
</dbReference>
<evidence type="ECO:0000259" key="5">
    <source>
        <dbReference type="Pfam" id="PF01055"/>
    </source>
</evidence>
<keyword evidence="2 4" id="KW-0378">Hydrolase</keyword>
<dbReference type="CDD" id="cd14752">
    <property type="entry name" value="GH31_N"/>
    <property type="match status" value="1"/>
</dbReference>
<dbReference type="PANTHER" id="PTHR22762">
    <property type="entry name" value="ALPHA-GLUCOSIDASE"/>
    <property type="match status" value="1"/>
</dbReference>
<dbReference type="GO" id="GO:0030246">
    <property type="term" value="F:carbohydrate binding"/>
    <property type="evidence" value="ECO:0007669"/>
    <property type="project" value="InterPro"/>
</dbReference>
<dbReference type="Gene3D" id="3.20.20.80">
    <property type="entry name" value="Glycosidases"/>
    <property type="match status" value="1"/>
</dbReference>
<dbReference type="GO" id="GO:0005975">
    <property type="term" value="P:carbohydrate metabolic process"/>
    <property type="evidence" value="ECO:0007669"/>
    <property type="project" value="InterPro"/>
</dbReference>
<dbReference type="Pfam" id="PF21365">
    <property type="entry name" value="Glyco_hydro_31_3rd"/>
    <property type="match status" value="1"/>
</dbReference>
<dbReference type="PANTHER" id="PTHR22762:SF120">
    <property type="entry name" value="HETEROGLYCAN GLUCOSIDASE 1"/>
    <property type="match status" value="1"/>
</dbReference>
<dbReference type="RefSeq" id="WP_184310379.1">
    <property type="nucleotide sequence ID" value="NZ_JACHEN010000010.1"/>
</dbReference>
<dbReference type="InterPro" id="IPR017853">
    <property type="entry name" value="GH"/>
</dbReference>
<comment type="caution">
    <text evidence="9">The sequence shown here is derived from an EMBL/GenBank/DDBJ whole genome shotgun (WGS) entry which is preliminary data.</text>
</comment>
<evidence type="ECO:0000259" key="8">
    <source>
        <dbReference type="Pfam" id="PF21365"/>
    </source>
</evidence>
<organism evidence="9 10">
    <name type="scientific">Anaerosolibacter carboniphilus</name>
    <dbReference type="NCBI Taxonomy" id="1417629"/>
    <lineage>
        <taxon>Bacteria</taxon>
        <taxon>Bacillati</taxon>
        <taxon>Bacillota</taxon>
        <taxon>Clostridia</taxon>
        <taxon>Peptostreptococcales</taxon>
        <taxon>Thermotaleaceae</taxon>
        <taxon>Anaerosolibacter</taxon>
    </lineage>
</organism>
<dbReference type="SUPFAM" id="SSF51011">
    <property type="entry name" value="Glycosyl hydrolase domain"/>
    <property type="match status" value="1"/>
</dbReference>
<reference evidence="9 10" key="1">
    <citation type="submission" date="2020-08" db="EMBL/GenBank/DDBJ databases">
        <title>Genomic Encyclopedia of Type Strains, Phase IV (KMG-IV): sequencing the most valuable type-strain genomes for metagenomic binning, comparative biology and taxonomic classification.</title>
        <authorList>
            <person name="Goeker M."/>
        </authorList>
    </citation>
    <scope>NUCLEOTIDE SEQUENCE [LARGE SCALE GENOMIC DNA]</scope>
    <source>
        <strain evidence="9 10">DSM 103526</strain>
    </source>
</reference>
<feature type="domain" description="Glycoside hydrolase family 31 N-terminal" evidence="6">
    <location>
        <begin position="44"/>
        <end position="121"/>
    </location>
</feature>
<dbReference type="InterPro" id="IPR000322">
    <property type="entry name" value="Glyco_hydro_31_TIM"/>
</dbReference>
<gene>
    <name evidence="9" type="ORF">HNQ80_001920</name>
</gene>
<keyword evidence="3 4" id="KW-0326">Glycosidase</keyword>
<dbReference type="EC" id="3.2.1.20" evidence="9"/>
<evidence type="ECO:0000313" key="10">
    <source>
        <dbReference type="Proteomes" id="UP000579281"/>
    </source>
</evidence>
<sequence length="720" mass="83819">MKTFKISEKIYKYRFGAPRPTEIIADIGEETTKAEIDYFHIAAGEKLKLTFKMEPEDMIWGLGENQRGMNKRGGLYISYCSDDPNHTPDKKSLYGAHNFMIIDGEVKFGVFIDYPGQVVFDIGNDHKDIIEIIIDTLDADVYMIQGDQPREIVHEFLKLIGDGYAPPKWAFGYQQSRWSYPDQKAIDEVADAFIQHDIPCDAIYLDIDYMEDFKDFTISKERFPNFKDYVSTMKEKGLRLVPIIDAGVKIENGYRIYEEGVEKGYFCLDEDGKPFVAAVWPGKVHFPDFFNPEARRWFGLKYKDMIECGIEGFWNDMNEPAIFYSNRGLEKAIEKAKTSENENLDIYTFFDLKDVFEHMSNAVEDYQSFYHNINGKLVNHNMVHNLYGCNMTRAAAEGFREIHPNKRFLLFSRASSIGMHRYGGIWTGDNHSWWEHLLLNLKMMPSLNMCGFLYAGADTGGFSGDCNAQLMIRWLQMSLFTPLLRNHSAMGTRRQEPYAYDQESMGIMREMIRLRYALVPYLYSEYMKALMAKDIFFAPLAFAYQDRMSKRVEDQLLVGESLMIAPIYQENAVGRYVWLPEDMVLWRVDCYQQREFKVMRMGHHYMDVPLNQVPIFIRKNRLLVLGNHGPNIDRLDPSEVFVIGFVEDQTSYVYYDDDGETYGYREGMYSKIFMDIHRKNGNLDIQIRVIGRPATKKIHFDIVDMQGNVTQRTMVLESSK</sequence>
<keyword evidence="10" id="KW-1185">Reference proteome</keyword>
<dbReference type="Pfam" id="PF13802">
    <property type="entry name" value="Gal_mutarotas_2"/>
    <property type="match status" value="1"/>
</dbReference>
<dbReference type="Pfam" id="PF01055">
    <property type="entry name" value="Glyco_hydro_31_2nd"/>
    <property type="match status" value="1"/>
</dbReference>
<dbReference type="Gene3D" id="2.60.40.1760">
    <property type="entry name" value="glycosyl hydrolase (family 31)"/>
    <property type="match status" value="1"/>
</dbReference>
<dbReference type="SUPFAM" id="SSF74650">
    <property type="entry name" value="Galactose mutarotase-like"/>
    <property type="match status" value="1"/>
</dbReference>
<proteinExistence type="inferred from homology"/>
<evidence type="ECO:0000313" key="9">
    <source>
        <dbReference type="EMBL" id="MBB6215829.1"/>
    </source>
</evidence>
<accession>A0A841L0B1</accession>
<evidence type="ECO:0000259" key="7">
    <source>
        <dbReference type="Pfam" id="PF17137"/>
    </source>
</evidence>
<dbReference type="EMBL" id="JACHEN010000010">
    <property type="protein sequence ID" value="MBB6215829.1"/>
    <property type="molecule type" value="Genomic_DNA"/>
</dbReference>
<protein>
    <submittedName>
        <fullName evidence="9">Alpha-glucosidase</fullName>
        <ecNumber evidence="9">3.2.1.20</ecNumber>
    </submittedName>
</protein>
<dbReference type="InterPro" id="IPR025887">
    <property type="entry name" value="Glyco_hydro_31_N_dom"/>
</dbReference>